<proteinExistence type="predicted"/>
<protein>
    <recommendedName>
        <fullName evidence="3">Glycosyltransferase subfamily 4-like N-terminal domain-containing protein</fullName>
    </recommendedName>
</protein>
<dbReference type="Gene3D" id="3.40.50.2000">
    <property type="entry name" value="Glycogen Phosphorylase B"/>
    <property type="match status" value="1"/>
</dbReference>
<dbReference type="InterPro" id="IPR044161">
    <property type="entry name" value="SPS"/>
</dbReference>
<feature type="domain" description="Glycosyltransferase subfamily 4-like N-terminal" evidence="3">
    <location>
        <begin position="25"/>
        <end position="160"/>
    </location>
</feature>
<dbReference type="SUPFAM" id="SSF53756">
    <property type="entry name" value="UDP-Glycosyltransferase/glycogen phosphorylase"/>
    <property type="match status" value="1"/>
</dbReference>
<dbReference type="AlphaFoldDB" id="X1BTV4"/>
<gene>
    <name evidence="4" type="ORF">S01H4_26402</name>
</gene>
<dbReference type="GO" id="GO:0016757">
    <property type="term" value="F:glycosyltransferase activity"/>
    <property type="evidence" value="ECO:0007669"/>
    <property type="project" value="UniProtKB-KW"/>
</dbReference>
<dbReference type="EMBL" id="BART01012727">
    <property type="protein sequence ID" value="GAG84587.1"/>
    <property type="molecule type" value="Genomic_DNA"/>
</dbReference>
<dbReference type="PANTHER" id="PTHR46039:SF5">
    <property type="entry name" value="SUCROSE-PHOSPHATE SYNTHASE 3-RELATED"/>
    <property type="match status" value="1"/>
</dbReference>
<dbReference type="PANTHER" id="PTHR46039">
    <property type="entry name" value="SUCROSE-PHOSPHATE SYNTHASE 3-RELATED"/>
    <property type="match status" value="1"/>
</dbReference>
<evidence type="ECO:0000313" key="4">
    <source>
        <dbReference type="EMBL" id="GAG84587.1"/>
    </source>
</evidence>
<name>X1BTV4_9ZZZZ</name>
<reference evidence="4" key="1">
    <citation type="journal article" date="2014" name="Front. Microbiol.">
        <title>High frequency of phylogenetically diverse reductive dehalogenase-homologous genes in deep subseafloor sedimentary metagenomes.</title>
        <authorList>
            <person name="Kawai M."/>
            <person name="Futagami T."/>
            <person name="Toyoda A."/>
            <person name="Takaki Y."/>
            <person name="Nishi S."/>
            <person name="Hori S."/>
            <person name="Arai W."/>
            <person name="Tsubouchi T."/>
            <person name="Morono Y."/>
            <person name="Uchiyama I."/>
            <person name="Ito T."/>
            <person name="Fujiyama A."/>
            <person name="Inagaki F."/>
            <person name="Takami H."/>
        </authorList>
    </citation>
    <scope>NUCLEOTIDE SEQUENCE</scope>
    <source>
        <strain evidence="4">Expedition CK06-06</strain>
    </source>
</reference>
<dbReference type="Pfam" id="PF13439">
    <property type="entry name" value="Glyco_transf_4"/>
    <property type="match status" value="1"/>
</dbReference>
<dbReference type="InterPro" id="IPR028098">
    <property type="entry name" value="Glyco_trans_4-like_N"/>
</dbReference>
<evidence type="ECO:0000256" key="1">
    <source>
        <dbReference type="ARBA" id="ARBA00022676"/>
    </source>
</evidence>
<accession>X1BTV4</accession>
<sequence>MKRICMVSTHGYFDPVPELGRTDTGGQVVFVLELGKALTTYGIKVDIYTRWFDKAKKQIEPVFDCPDVRVIRIHSGEWKFVRKEDIYDVLPKLEKNMIAFIEKNNLDYDIFHGHYVDGGIVAIDVAFHFKKPSFFTAHSLGAWKKARMGGDPIEMEKLYHFKHRIKEEKRVFRSVVAQTATTAIQKELLLLPPPKKKLLKVGFIEF</sequence>
<evidence type="ECO:0000259" key="3">
    <source>
        <dbReference type="Pfam" id="PF13439"/>
    </source>
</evidence>
<keyword evidence="2" id="KW-0808">Transferase</keyword>
<keyword evidence="1" id="KW-0328">Glycosyltransferase</keyword>
<evidence type="ECO:0000256" key="2">
    <source>
        <dbReference type="ARBA" id="ARBA00022679"/>
    </source>
</evidence>
<organism evidence="4">
    <name type="scientific">marine sediment metagenome</name>
    <dbReference type="NCBI Taxonomy" id="412755"/>
    <lineage>
        <taxon>unclassified sequences</taxon>
        <taxon>metagenomes</taxon>
        <taxon>ecological metagenomes</taxon>
    </lineage>
</organism>
<comment type="caution">
    <text evidence="4">The sequence shown here is derived from an EMBL/GenBank/DDBJ whole genome shotgun (WGS) entry which is preliminary data.</text>
</comment>